<dbReference type="EMBL" id="GBRH01214493">
    <property type="protein sequence ID" value="JAD83402.1"/>
    <property type="molecule type" value="Transcribed_RNA"/>
</dbReference>
<organism evidence="1">
    <name type="scientific">Arundo donax</name>
    <name type="common">Giant reed</name>
    <name type="synonym">Donax arundinaceus</name>
    <dbReference type="NCBI Taxonomy" id="35708"/>
    <lineage>
        <taxon>Eukaryota</taxon>
        <taxon>Viridiplantae</taxon>
        <taxon>Streptophyta</taxon>
        <taxon>Embryophyta</taxon>
        <taxon>Tracheophyta</taxon>
        <taxon>Spermatophyta</taxon>
        <taxon>Magnoliopsida</taxon>
        <taxon>Liliopsida</taxon>
        <taxon>Poales</taxon>
        <taxon>Poaceae</taxon>
        <taxon>PACMAD clade</taxon>
        <taxon>Arundinoideae</taxon>
        <taxon>Arundineae</taxon>
        <taxon>Arundo</taxon>
    </lineage>
</organism>
<proteinExistence type="predicted"/>
<reference evidence="1" key="2">
    <citation type="journal article" date="2015" name="Data Brief">
        <title>Shoot transcriptome of the giant reed, Arundo donax.</title>
        <authorList>
            <person name="Barrero R.A."/>
            <person name="Guerrero F.D."/>
            <person name="Moolhuijzen P."/>
            <person name="Goolsby J.A."/>
            <person name="Tidwell J."/>
            <person name="Bellgard S.E."/>
            <person name="Bellgard M.I."/>
        </authorList>
    </citation>
    <scope>NUCLEOTIDE SEQUENCE</scope>
    <source>
        <tissue evidence="1">Shoot tissue taken approximately 20 cm above the soil surface</tissue>
    </source>
</reference>
<reference evidence="1" key="1">
    <citation type="submission" date="2014-09" db="EMBL/GenBank/DDBJ databases">
        <authorList>
            <person name="Magalhaes I.L.F."/>
            <person name="Oliveira U."/>
            <person name="Santos F.R."/>
            <person name="Vidigal T.H.D.A."/>
            <person name="Brescovit A.D."/>
            <person name="Santos A.J."/>
        </authorList>
    </citation>
    <scope>NUCLEOTIDE SEQUENCE</scope>
    <source>
        <tissue evidence="1">Shoot tissue taken approximately 20 cm above the soil surface</tissue>
    </source>
</reference>
<dbReference type="PROSITE" id="PS51257">
    <property type="entry name" value="PROKAR_LIPOPROTEIN"/>
    <property type="match status" value="1"/>
</dbReference>
<sequence>MPRSSGSYSGLSHGHSVRCTRSVGHMAAATSMSCRSAIASRGSVRRFRVIGTSRITVVDARGTYHCSARPIRALHNRSKISSTLWQA</sequence>
<evidence type="ECO:0000313" key="1">
    <source>
        <dbReference type="EMBL" id="JAD83402.1"/>
    </source>
</evidence>
<name>A0A0A9DHZ7_ARUDO</name>
<accession>A0A0A9DHZ7</accession>
<protein>
    <submittedName>
        <fullName evidence="1">Uncharacterized protein</fullName>
    </submittedName>
</protein>
<dbReference type="AlphaFoldDB" id="A0A0A9DHZ7"/>